<protein>
    <submittedName>
        <fullName evidence="3">Universal stress protein</fullName>
    </submittedName>
</protein>
<dbReference type="InterPro" id="IPR014729">
    <property type="entry name" value="Rossmann-like_a/b/a_fold"/>
</dbReference>
<evidence type="ECO:0000256" key="1">
    <source>
        <dbReference type="ARBA" id="ARBA00008791"/>
    </source>
</evidence>
<dbReference type="AlphaFoldDB" id="A0A939C4Q7"/>
<dbReference type="EMBL" id="JAERWL010000005">
    <property type="protein sequence ID" value="MBM9475979.1"/>
    <property type="molecule type" value="Genomic_DNA"/>
</dbReference>
<dbReference type="Gene3D" id="3.40.50.620">
    <property type="entry name" value="HUPs"/>
    <property type="match status" value="2"/>
</dbReference>
<comment type="caution">
    <text evidence="3">The sequence shown here is derived from an EMBL/GenBank/DDBJ whole genome shotgun (WGS) entry which is preliminary data.</text>
</comment>
<dbReference type="InterPro" id="IPR006016">
    <property type="entry name" value="UspA"/>
</dbReference>
<dbReference type="Pfam" id="PF00582">
    <property type="entry name" value="Usp"/>
    <property type="match status" value="2"/>
</dbReference>
<evidence type="ECO:0000313" key="5">
    <source>
        <dbReference type="Proteomes" id="UP000663801"/>
    </source>
</evidence>
<dbReference type="PANTHER" id="PTHR46268">
    <property type="entry name" value="STRESS RESPONSE PROTEIN NHAX"/>
    <property type="match status" value="1"/>
</dbReference>
<keyword evidence="5" id="KW-1185">Reference proteome</keyword>
<feature type="domain" description="UspA" evidence="2">
    <location>
        <begin position="20"/>
        <end position="164"/>
    </location>
</feature>
<proteinExistence type="inferred from homology"/>
<dbReference type="InterPro" id="IPR006015">
    <property type="entry name" value="Universal_stress_UspA"/>
</dbReference>
<name>A0A939C4Q7_9ACTN</name>
<evidence type="ECO:0000313" key="3">
    <source>
        <dbReference type="EMBL" id="MBM9475979.1"/>
    </source>
</evidence>
<comment type="similarity">
    <text evidence="1">Belongs to the universal stress protein A family.</text>
</comment>
<dbReference type="Proteomes" id="UP000663801">
    <property type="component" value="Unassembled WGS sequence"/>
</dbReference>
<dbReference type="RefSeq" id="WP_205256033.1">
    <property type="nucleotide sequence ID" value="NZ_BAAAPV010000002.1"/>
</dbReference>
<feature type="domain" description="UspA" evidence="2">
    <location>
        <begin position="176"/>
        <end position="308"/>
    </location>
</feature>
<evidence type="ECO:0000313" key="4">
    <source>
        <dbReference type="EMBL" id="MBM9478361.1"/>
    </source>
</evidence>
<sequence>MSLSADPADPPIPPGRRSGVVVGVDGSAANRAALDWAADTAAALAVPLTVLVAQPDHAADIAEFDPIADESAEASDGTAGLGAGSPAAAVTRTAVQTARDRHPDLEIHAVRYPDPPVQSLLAASERADLVVLGSHGWEGLTGLLVGSTVLHVVPYARCPVVVVPVTDSVEPRPGSTVVLGFDGSVEAAAAAAAAFRHAAAVGADVLAVYVRPRRGHDEVVEVDPTTEQLGSPVATFWAPVLLAAHAHPDVTVHYRHARGRAGTVLAEQARGAALLVVGARGRGGFRGLVMGSVSQHLLTTAPCPVQVLHSNLAR</sequence>
<dbReference type="PRINTS" id="PR01438">
    <property type="entry name" value="UNVRSLSTRESS"/>
</dbReference>
<evidence type="ECO:0000259" key="2">
    <source>
        <dbReference type="Pfam" id="PF00582"/>
    </source>
</evidence>
<reference evidence="3" key="1">
    <citation type="submission" date="2021-01" db="EMBL/GenBank/DDBJ databases">
        <title>KCTC 19127 draft genome.</title>
        <authorList>
            <person name="An D."/>
        </authorList>
    </citation>
    <scope>NUCLEOTIDE SEQUENCE</scope>
    <source>
        <strain evidence="3">KCTC 19127</strain>
    </source>
</reference>
<dbReference type="PANTHER" id="PTHR46268:SF6">
    <property type="entry name" value="UNIVERSAL STRESS PROTEIN UP12"/>
    <property type="match status" value="1"/>
</dbReference>
<accession>A0A939C4Q7</accession>
<dbReference type="SUPFAM" id="SSF52402">
    <property type="entry name" value="Adenine nucleotide alpha hydrolases-like"/>
    <property type="match status" value="2"/>
</dbReference>
<dbReference type="EMBL" id="JAERWL010000017">
    <property type="protein sequence ID" value="MBM9478361.1"/>
    <property type="molecule type" value="Genomic_DNA"/>
</dbReference>
<gene>
    <name evidence="3" type="ORF">JL107_05945</name>
    <name evidence="4" type="ORF">JL107_18080</name>
</gene>
<organism evidence="3 5">
    <name type="scientific">Nakamurella flavida</name>
    <dbReference type="NCBI Taxonomy" id="363630"/>
    <lineage>
        <taxon>Bacteria</taxon>
        <taxon>Bacillati</taxon>
        <taxon>Actinomycetota</taxon>
        <taxon>Actinomycetes</taxon>
        <taxon>Nakamurellales</taxon>
        <taxon>Nakamurellaceae</taxon>
        <taxon>Nakamurella</taxon>
    </lineage>
</organism>